<reference evidence="2" key="1">
    <citation type="journal article" date="2014" name="Front. Microbiol.">
        <title>High frequency of phylogenetically diverse reductive dehalogenase-homologous genes in deep subseafloor sedimentary metagenomes.</title>
        <authorList>
            <person name="Kawai M."/>
            <person name="Futagami T."/>
            <person name="Toyoda A."/>
            <person name="Takaki Y."/>
            <person name="Nishi S."/>
            <person name="Hori S."/>
            <person name="Arai W."/>
            <person name="Tsubouchi T."/>
            <person name="Morono Y."/>
            <person name="Uchiyama I."/>
            <person name="Ito T."/>
            <person name="Fujiyama A."/>
            <person name="Inagaki F."/>
            <person name="Takami H."/>
        </authorList>
    </citation>
    <scope>NUCLEOTIDE SEQUENCE</scope>
    <source>
        <strain evidence="2">Expedition CK06-06</strain>
    </source>
</reference>
<feature type="transmembrane region" description="Helical" evidence="1">
    <location>
        <begin position="12"/>
        <end position="29"/>
    </location>
</feature>
<dbReference type="GO" id="GO:0004143">
    <property type="term" value="F:ATP-dependent diacylglycerol kinase activity"/>
    <property type="evidence" value="ECO:0007669"/>
    <property type="project" value="InterPro"/>
</dbReference>
<feature type="transmembrane region" description="Helical" evidence="1">
    <location>
        <begin position="119"/>
        <end position="138"/>
    </location>
</feature>
<dbReference type="EMBL" id="BARU01033699">
    <property type="protein sequence ID" value="GAH70401.1"/>
    <property type="molecule type" value="Genomic_DNA"/>
</dbReference>
<feature type="non-terminal residue" evidence="2">
    <location>
        <position position="183"/>
    </location>
</feature>
<gene>
    <name evidence="2" type="ORF">S03H2_52985</name>
</gene>
<protein>
    <recommendedName>
        <fullName evidence="3">Phosphatidate cytidylyltransferase</fullName>
    </recommendedName>
</protein>
<keyword evidence="1" id="KW-1133">Transmembrane helix</keyword>
<comment type="caution">
    <text evidence="2">The sequence shown here is derived from an EMBL/GenBank/DDBJ whole genome shotgun (WGS) entry which is preliminary data.</text>
</comment>
<dbReference type="Pfam" id="PF01148">
    <property type="entry name" value="CTP_transf_1"/>
    <property type="match status" value="1"/>
</dbReference>
<dbReference type="InterPro" id="IPR037997">
    <property type="entry name" value="Dgk1-like"/>
</dbReference>
<accession>X1HJV1</accession>
<evidence type="ECO:0008006" key="3">
    <source>
        <dbReference type="Google" id="ProtNLM"/>
    </source>
</evidence>
<evidence type="ECO:0000313" key="2">
    <source>
        <dbReference type="EMBL" id="GAH70401.1"/>
    </source>
</evidence>
<keyword evidence="1" id="KW-0472">Membrane</keyword>
<sequence length="183" mass="19735">MQDWPRDLRALVISVVYVGAVVGASELIRRLTGRSGEFTRKFVHVGIGIWIIPTLFLFTKWYWAALPPAAAVVMNFASMRLKLIRSIERGDSADYGTVLFPLSFAICIVAFFATDYPEAAAAGIMVMALGDSAAAIVGRAFGRHPYTFLGAKKSIEGSAAMLAVSWAAVFGTLLLFETGPAEP</sequence>
<evidence type="ECO:0000256" key="1">
    <source>
        <dbReference type="SAM" id="Phobius"/>
    </source>
</evidence>
<keyword evidence="1" id="KW-0812">Transmembrane</keyword>
<feature type="transmembrane region" description="Helical" evidence="1">
    <location>
        <begin position="65"/>
        <end position="83"/>
    </location>
</feature>
<dbReference type="PANTHER" id="PTHR31303">
    <property type="entry name" value="CTP-DEPENDENT DIACYLGLYCEROL KINASE 1"/>
    <property type="match status" value="1"/>
</dbReference>
<feature type="transmembrane region" description="Helical" evidence="1">
    <location>
        <begin position="95"/>
        <end position="113"/>
    </location>
</feature>
<proteinExistence type="predicted"/>
<organism evidence="2">
    <name type="scientific">marine sediment metagenome</name>
    <dbReference type="NCBI Taxonomy" id="412755"/>
    <lineage>
        <taxon>unclassified sequences</taxon>
        <taxon>metagenomes</taxon>
        <taxon>ecological metagenomes</taxon>
    </lineage>
</organism>
<dbReference type="PANTHER" id="PTHR31303:SF1">
    <property type="entry name" value="CTP-DEPENDENT DIACYLGLYCEROL KINASE 1"/>
    <property type="match status" value="1"/>
</dbReference>
<feature type="transmembrane region" description="Helical" evidence="1">
    <location>
        <begin position="159"/>
        <end position="176"/>
    </location>
</feature>
<name>X1HJV1_9ZZZZ</name>
<feature type="transmembrane region" description="Helical" evidence="1">
    <location>
        <begin position="41"/>
        <end position="59"/>
    </location>
</feature>
<dbReference type="AlphaFoldDB" id="X1HJV1"/>